<feature type="region of interest" description="Disordered" evidence="1">
    <location>
        <begin position="590"/>
        <end position="623"/>
    </location>
</feature>
<evidence type="ECO:0000313" key="2">
    <source>
        <dbReference type="EMBL" id="DAD75373.1"/>
    </source>
</evidence>
<reference evidence="2" key="1">
    <citation type="journal article" date="2021" name="Proc. Natl. Acad. Sci. U.S.A.">
        <title>A Catalog of Tens of Thousands of Viruses from Human Metagenomes Reveals Hidden Associations with Chronic Diseases.</title>
        <authorList>
            <person name="Tisza M.J."/>
            <person name="Buck C.B."/>
        </authorList>
    </citation>
    <scope>NUCLEOTIDE SEQUENCE</scope>
    <source>
        <strain evidence="2">Ct7oE3</strain>
    </source>
</reference>
<organism evidence="2">
    <name type="scientific">Caudovirales sp. ct7oE3</name>
    <dbReference type="NCBI Taxonomy" id="2826768"/>
    <lineage>
        <taxon>Viruses</taxon>
        <taxon>Duplodnaviria</taxon>
        <taxon>Heunggongvirae</taxon>
        <taxon>Uroviricota</taxon>
        <taxon>Caudoviricetes</taxon>
    </lineage>
</organism>
<protein>
    <submittedName>
        <fullName evidence="2">Tail protein</fullName>
    </submittedName>
</protein>
<proteinExistence type="predicted"/>
<dbReference type="GO" id="GO:0031012">
    <property type="term" value="C:extracellular matrix"/>
    <property type="evidence" value="ECO:0007669"/>
    <property type="project" value="TreeGrafter"/>
</dbReference>
<accession>A0A8S5LZ84</accession>
<dbReference type="Gene3D" id="1.20.5.320">
    <property type="entry name" value="6-Phosphogluconate Dehydrogenase, domain 3"/>
    <property type="match status" value="1"/>
</dbReference>
<name>A0A8S5LZ84_9CAUD</name>
<dbReference type="InterPro" id="IPR050149">
    <property type="entry name" value="Collagen_superfamily"/>
</dbReference>
<dbReference type="PANTHER" id="PTHR24023:SF1082">
    <property type="entry name" value="COLLAGEN TRIPLE HELIX REPEAT"/>
    <property type="match status" value="1"/>
</dbReference>
<evidence type="ECO:0000256" key="1">
    <source>
        <dbReference type="SAM" id="MobiDB-lite"/>
    </source>
</evidence>
<dbReference type="GO" id="GO:0030020">
    <property type="term" value="F:extracellular matrix structural constituent conferring tensile strength"/>
    <property type="evidence" value="ECO:0007669"/>
    <property type="project" value="TreeGrafter"/>
</dbReference>
<sequence length="1188" mass="131123">MITTTQAYKDKILSDHREMKMKVILNGRQEIDGHYLKNVTIHEVSNGLDTLTIGGICSNSIKIDMFDPGNIPFENGLIEAFIGVQLSTDIEWIPMGSFFISEITRQNEYEVSLEGYDGISLLSEEYKPHIEYPATLQDVVLDVINQCGLTLKQQELEDIIIEVPMEVTCKEMLGYMASLMGKNARMNRFGELEFYWYESGQYTIPLELQYQLGFKKTNSVLTISSLTSGDEEHVLTVGSGYGITFANPYMTQERLESLFKKINGFTYTPATLKWRGDPCLEVCDIVHVQESTKDMSQILIMDHTISFDGGMSSVIESHGQNEKEVVMSKSPTEIKLNKFYNTLIESYKQTTEKILGQKGGYYVIDVDENGYPNGWTIMNTPTLRDDTHLWRMSMGGFGYSQDGGKTFENIAFDLDGNFSANALTSGQLSGDMFELDLENGTVQFGMRDQEGHIIDPFLILDQNGLEIKHITEIEDNVSQIMRNFNIYLETNILASQVFDSNANTYIPDFMTDHLTITAHAYDLEGKEISDMTYTWKRKSENGVEALTVGEHADGNVLTISHNLDHSITYVCTATADLISKKEEFTVISTKTGLNGNDGQTGPQGPQGLQGPQGPQGVQGPKGSDGKQYYTWLKYADTPTSGMSDTPEGKAYIGLAYNKSSSSESNNYSDYTWSLIKGEKGDQGVAGGKGADGKTFYTWVKYATSSSGANMSDDPAGKTYIGLAYNKTTQTESTNAADYTWSLIKGEKGDTGPTGKGIKSTTITYQAGTSGTAAPTGSWATSIPSVTQGQYLWSRTVITYTDSTTSTTYSVAYIPKNGTNGTTGATGTGVGSIAQQYYLSTSKTSQAGGNWVSAMPTWSTGKYLWTRYAITYTNPASTSYTSPICDSSWEAVNEITIGGRNLLLDSDIEVTNASYPIQTYKMSEKMIANETYTCRLWGTLGTGKSYFGLWLDGGSISLGNLVNKGDGTFELTFKGKTGTLDTSVLHVYPVASSVSATSTITKIKLEKGNKATDWSPAPEDVDNRFDESAKDFADQINNAKTEFTSQIDTRANSIIETISKTYLSKETGETLAERTAELEKSAEGWAFNFKTLTKQYDELSSEQKENYARILKYIRFIDGNIILGEENNALTLTIQNDKIVFKQSNKELAYFTNGKLYVTDGEFTQSLRIGKFAFVPRSNGSLDFKKVGN</sequence>
<dbReference type="PANTHER" id="PTHR24023">
    <property type="entry name" value="COLLAGEN ALPHA"/>
    <property type="match status" value="1"/>
</dbReference>
<dbReference type="GO" id="GO:0030198">
    <property type="term" value="P:extracellular matrix organization"/>
    <property type="evidence" value="ECO:0007669"/>
    <property type="project" value="TreeGrafter"/>
</dbReference>
<feature type="compositionally biased region" description="Low complexity" evidence="1">
    <location>
        <begin position="599"/>
        <end position="621"/>
    </location>
</feature>
<dbReference type="GO" id="GO:0005615">
    <property type="term" value="C:extracellular space"/>
    <property type="evidence" value="ECO:0007669"/>
    <property type="project" value="TreeGrafter"/>
</dbReference>
<dbReference type="EMBL" id="BK014781">
    <property type="protein sequence ID" value="DAD75373.1"/>
    <property type="molecule type" value="Genomic_DNA"/>
</dbReference>